<feature type="domain" description="Cytochrome oxidase subunit II copper A binding" evidence="4">
    <location>
        <begin position="75"/>
        <end position="170"/>
    </location>
</feature>
<organism evidence="5 6">
    <name type="scientific">Pyrobaculum ferrireducens</name>
    <dbReference type="NCBI Taxonomy" id="1104324"/>
    <lineage>
        <taxon>Archaea</taxon>
        <taxon>Thermoproteota</taxon>
        <taxon>Thermoprotei</taxon>
        <taxon>Thermoproteales</taxon>
        <taxon>Thermoproteaceae</taxon>
        <taxon>Pyrobaculum</taxon>
    </lineage>
</organism>
<dbReference type="GO" id="GO:0016020">
    <property type="term" value="C:membrane"/>
    <property type="evidence" value="ECO:0007669"/>
    <property type="project" value="InterPro"/>
</dbReference>
<evidence type="ECO:0000256" key="1">
    <source>
        <dbReference type="ARBA" id="ARBA00004196"/>
    </source>
</evidence>
<keyword evidence="6" id="KW-1185">Reference proteome</keyword>
<dbReference type="PANTHER" id="PTHR42838:SF2">
    <property type="entry name" value="NITROUS-OXIDE REDUCTASE"/>
    <property type="match status" value="1"/>
</dbReference>
<keyword evidence="3" id="KW-0186">Copper</keyword>
<dbReference type="InterPro" id="IPR008972">
    <property type="entry name" value="Cupredoxin"/>
</dbReference>
<proteinExistence type="predicted"/>
<keyword evidence="2" id="KW-0479">Metal-binding</keyword>
<dbReference type="PROSITE" id="PS00078">
    <property type="entry name" value="COX2"/>
    <property type="match status" value="1"/>
</dbReference>
<dbReference type="Proteomes" id="UP000005867">
    <property type="component" value="Chromosome"/>
</dbReference>
<evidence type="ECO:0000313" key="5">
    <source>
        <dbReference type="EMBL" id="AET32187.1"/>
    </source>
</evidence>
<evidence type="ECO:0000259" key="4">
    <source>
        <dbReference type="PROSITE" id="PS50857"/>
    </source>
</evidence>
<dbReference type="InterPro" id="IPR001505">
    <property type="entry name" value="Copper_CuA"/>
</dbReference>
<evidence type="ECO:0000256" key="2">
    <source>
        <dbReference type="ARBA" id="ARBA00022723"/>
    </source>
</evidence>
<dbReference type="Pfam" id="PF00116">
    <property type="entry name" value="COX2"/>
    <property type="match status" value="1"/>
</dbReference>
<gene>
    <name evidence="5" type="ORF">P186_0739</name>
</gene>
<accession>G7VI95</accession>
<sequence>MTVHREEKIWAFFVLGLTVVFLAALAYAAWGLGLTTPYTVERIPAQKAAQELKPGVDCVNPNVKQIVNNVVVCQDGRYYVNVLAMRFTWLPNRIVLTDPKEVKFRITSTDVIHGFEIAGTNVNVMVFPGYIAEITWKVPSNMAPGNYLIICNEYCGAGHQNMYAILEIRK</sequence>
<dbReference type="GO" id="GO:0005507">
    <property type="term" value="F:copper ion binding"/>
    <property type="evidence" value="ECO:0007669"/>
    <property type="project" value="InterPro"/>
</dbReference>
<dbReference type="RefSeq" id="WP_014288015.1">
    <property type="nucleotide sequence ID" value="NC_016645.1"/>
</dbReference>
<dbReference type="GO" id="GO:0004129">
    <property type="term" value="F:cytochrome-c oxidase activity"/>
    <property type="evidence" value="ECO:0007669"/>
    <property type="project" value="InterPro"/>
</dbReference>
<evidence type="ECO:0000256" key="3">
    <source>
        <dbReference type="ARBA" id="ARBA00023008"/>
    </source>
</evidence>
<dbReference type="AlphaFoldDB" id="G7VI95"/>
<dbReference type="KEGG" id="pyr:P186_0739"/>
<dbReference type="InterPro" id="IPR051403">
    <property type="entry name" value="NosZ/Cyto_c_oxidase_sub2"/>
</dbReference>
<comment type="subcellular location">
    <subcellularLocation>
        <location evidence="1">Cell envelope</location>
    </subcellularLocation>
</comment>
<dbReference type="eggNOG" id="arCOG01236">
    <property type="taxonomic scope" value="Archaea"/>
</dbReference>
<dbReference type="EMBL" id="CP003098">
    <property type="protein sequence ID" value="AET32187.1"/>
    <property type="molecule type" value="Genomic_DNA"/>
</dbReference>
<reference evidence="5 6" key="1">
    <citation type="journal article" date="2012" name="J. Bacteriol.">
        <title>Complete genome sequence of strain 1860, a crenarchaeon of the genus pyrobaculum able to grow with various electron acceptors.</title>
        <authorList>
            <person name="Mardanov A.V."/>
            <person name="Gumerov V.M."/>
            <person name="Slobodkina G.B."/>
            <person name="Beletsky A.V."/>
            <person name="Bonch-Osmolovskaya E.A."/>
            <person name="Ravin N.V."/>
            <person name="Skryabin K.G."/>
        </authorList>
    </citation>
    <scope>NUCLEOTIDE SEQUENCE [LARGE SCALE GENOMIC DNA]</scope>
    <source>
        <strain evidence="5 6">1860</strain>
    </source>
</reference>
<dbReference type="STRING" id="1104324.P186_0739"/>
<dbReference type="HOGENOM" id="CLU_120355_0_0_2"/>
<dbReference type="SUPFAM" id="SSF49503">
    <property type="entry name" value="Cupredoxins"/>
    <property type="match status" value="1"/>
</dbReference>
<dbReference type="GeneID" id="11595002"/>
<dbReference type="OrthoDB" id="27522at2157"/>
<dbReference type="BioCyc" id="PSP1104324:GJSN-725-MONOMER"/>
<protein>
    <submittedName>
        <fullName evidence="5">Cytochrome c oxidase, subunit II</fullName>
    </submittedName>
</protein>
<dbReference type="InterPro" id="IPR002429">
    <property type="entry name" value="CcO_II-like_C"/>
</dbReference>
<name>G7VI95_9CREN</name>
<dbReference type="PANTHER" id="PTHR42838">
    <property type="entry name" value="CYTOCHROME C OXIDASE SUBUNIT II"/>
    <property type="match status" value="1"/>
</dbReference>
<dbReference type="PROSITE" id="PS50857">
    <property type="entry name" value="COX2_CUA"/>
    <property type="match status" value="1"/>
</dbReference>
<dbReference type="Gene3D" id="2.60.40.420">
    <property type="entry name" value="Cupredoxins - blue copper proteins"/>
    <property type="match status" value="1"/>
</dbReference>
<evidence type="ECO:0000313" key="6">
    <source>
        <dbReference type="Proteomes" id="UP000005867"/>
    </source>
</evidence>